<gene>
    <name evidence="2" type="ORF">GRI47_03520</name>
</gene>
<dbReference type="OrthoDB" id="5497412at2"/>
<keyword evidence="3" id="KW-1185">Reference proteome</keyword>
<sequence>MTPGDRSKSIEAEHGEDETTFFASGRLPSNLTGEIGRAFSQEVALAIVDRKARVVWSNAAGSRILKSFHMLARGSARMEISDAETDDRLRTLLRAGPATERLVVRNDPANEWVVLHCLSLELEGKPARLIRFSLSAPRTNCRSNGFAVQFGLTPTECTVVDLFAHLDCVQAISKQMGIGAATVRSHLKHIYNKTSVHNARELVRLIVAFDAV</sequence>
<dbReference type="InterPro" id="IPR000792">
    <property type="entry name" value="Tscrpt_reg_LuxR_C"/>
</dbReference>
<evidence type="ECO:0000313" key="2">
    <source>
        <dbReference type="EMBL" id="MXO53081.1"/>
    </source>
</evidence>
<evidence type="ECO:0000313" key="3">
    <source>
        <dbReference type="Proteomes" id="UP000430272"/>
    </source>
</evidence>
<dbReference type="InterPro" id="IPR016032">
    <property type="entry name" value="Sig_transdc_resp-reg_C-effctor"/>
</dbReference>
<name>A0A844Y521_9SPHN</name>
<protein>
    <recommendedName>
        <fullName evidence="1">HTH luxR-type domain-containing protein</fullName>
    </recommendedName>
</protein>
<evidence type="ECO:0000259" key="1">
    <source>
        <dbReference type="SMART" id="SM00421"/>
    </source>
</evidence>
<dbReference type="Gene3D" id="1.10.10.10">
    <property type="entry name" value="Winged helix-like DNA-binding domain superfamily/Winged helix DNA-binding domain"/>
    <property type="match status" value="1"/>
</dbReference>
<feature type="domain" description="HTH luxR-type" evidence="1">
    <location>
        <begin position="149"/>
        <end position="206"/>
    </location>
</feature>
<dbReference type="Pfam" id="PF00196">
    <property type="entry name" value="GerE"/>
    <property type="match status" value="1"/>
</dbReference>
<accession>A0A844Y521</accession>
<proteinExistence type="predicted"/>
<organism evidence="2 3">
    <name type="scientific">Qipengyuania pelagi</name>
    <dbReference type="NCBI Taxonomy" id="994320"/>
    <lineage>
        <taxon>Bacteria</taxon>
        <taxon>Pseudomonadati</taxon>
        <taxon>Pseudomonadota</taxon>
        <taxon>Alphaproteobacteria</taxon>
        <taxon>Sphingomonadales</taxon>
        <taxon>Erythrobacteraceae</taxon>
        <taxon>Qipengyuania</taxon>
    </lineage>
</organism>
<dbReference type="GO" id="GO:0003677">
    <property type="term" value="F:DNA binding"/>
    <property type="evidence" value="ECO:0007669"/>
    <property type="project" value="InterPro"/>
</dbReference>
<dbReference type="EMBL" id="WTYD01000001">
    <property type="protein sequence ID" value="MXO53081.1"/>
    <property type="molecule type" value="Genomic_DNA"/>
</dbReference>
<dbReference type="AlphaFoldDB" id="A0A844Y521"/>
<reference evidence="2 3" key="1">
    <citation type="submission" date="2019-12" db="EMBL/GenBank/DDBJ databases">
        <title>Genomic-based taxomic classification of the family Erythrobacteraceae.</title>
        <authorList>
            <person name="Xu L."/>
        </authorList>
    </citation>
    <scope>NUCLEOTIDE SEQUENCE [LARGE SCALE GENOMIC DNA]</scope>
    <source>
        <strain evidence="2 3">JCM 17468</strain>
    </source>
</reference>
<dbReference type="SUPFAM" id="SSF46894">
    <property type="entry name" value="C-terminal effector domain of the bipartite response regulators"/>
    <property type="match status" value="1"/>
</dbReference>
<dbReference type="GO" id="GO:0006355">
    <property type="term" value="P:regulation of DNA-templated transcription"/>
    <property type="evidence" value="ECO:0007669"/>
    <property type="project" value="InterPro"/>
</dbReference>
<dbReference type="SMART" id="SM00421">
    <property type="entry name" value="HTH_LUXR"/>
    <property type="match status" value="1"/>
</dbReference>
<comment type="caution">
    <text evidence="2">The sequence shown here is derived from an EMBL/GenBank/DDBJ whole genome shotgun (WGS) entry which is preliminary data.</text>
</comment>
<dbReference type="RefSeq" id="WP_160659978.1">
    <property type="nucleotide sequence ID" value="NZ_BAABDV010000001.1"/>
</dbReference>
<dbReference type="Proteomes" id="UP000430272">
    <property type="component" value="Unassembled WGS sequence"/>
</dbReference>
<dbReference type="InterPro" id="IPR036388">
    <property type="entry name" value="WH-like_DNA-bd_sf"/>
</dbReference>